<evidence type="ECO:0000256" key="1">
    <source>
        <dbReference type="ARBA" id="ARBA00006817"/>
    </source>
</evidence>
<protein>
    <recommendedName>
        <fullName evidence="2">Activator of Hsp90 ATPase homologue 1/2-like C-terminal domain-containing protein</fullName>
    </recommendedName>
</protein>
<dbReference type="Pfam" id="PF07366">
    <property type="entry name" value="SnoaL"/>
    <property type="match status" value="1"/>
</dbReference>
<organism evidence="3">
    <name type="scientific">Mycobacterium sp. (strain MCS)</name>
    <dbReference type="NCBI Taxonomy" id="164756"/>
    <lineage>
        <taxon>Bacteria</taxon>
        <taxon>Bacillati</taxon>
        <taxon>Actinomycetota</taxon>
        <taxon>Actinomycetes</taxon>
        <taxon>Mycobacteriales</taxon>
        <taxon>Mycobacteriaceae</taxon>
        <taxon>Mycobacterium</taxon>
    </lineage>
</organism>
<dbReference type="PANTHER" id="PTHR38436:SF1">
    <property type="entry name" value="ESTER CYCLASE"/>
    <property type="match status" value="1"/>
</dbReference>
<feature type="domain" description="Activator of Hsp90 ATPase homologue 1/2-like C-terminal" evidence="2">
    <location>
        <begin position="144"/>
        <end position="283"/>
    </location>
</feature>
<evidence type="ECO:0000259" key="2">
    <source>
        <dbReference type="Pfam" id="PF08327"/>
    </source>
</evidence>
<dbReference type="KEGG" id="mmc:Mmcs_4095"/>
<dbReference type="PANTHER" id="PTHR38436">
    <property type="entry name" value="POLYKETIDE CYCLASE SNOAL-LIKE DOMAIN"/>
    <property type="match status" value="1"/>
</dbReference>
<dbReference type="InterPro" id="IPR013538">
    <property type="entry name" value="ASHA1/2-like_C"/>
</dbReference>
<dbReference type="SUPFAM" id="SSF55961">
    <property type="entry name" value="Bet v1-like"/>
    <property type="match status" value="1"/>
</dbReference>
<evidence type="ECO:0000313" key="3">
    <source>
        <dbReference type="EMBL" id="ABG10200.1"/>
    </source>
</evidence>
<dbReference type="CDD" id="cd08895">
    <property type="entry name" value="SRPBCC_CalC_Aha1-like_2"/>
    <property type="match status" value="1"/>
</dbReference>
<reference evidence="3" key="1">
    <citation type="submission" date="2006-06" db="EMBL/GenBank/DDBJ databases">
        <title>Complete sequence of chromosome of Mycobacterium sp. MCS.</title>
        <authorList>
            <consortium name="US DOE Joint Genome Institute"/>
            <person name="Copeland A."/>
            <person name="Lucas S."/>
            <person name="Lapidus A."/>
            <person name="Barry K."/>
            <person name="Detter J.C."/>
            <person name="Glavina del Rio T."/>
            <person name="Hammon N."/>
            <person name="Israni S."/>
            <person name="Dalin E."/>
            <person name="Tice H."/>
            <person name="Pitluck S."/>
            <person name="Martinez M."/>
            <person name="Schmutz J."/>
            <person name="Larimer F."/>
            <person name="Land M."/>
            <person name="Hauser L."/>
            <person name="Kyrpides N."/>
            <person name="Kim E."/>
            <person name="Miller C.D."/>
            <person name="Hughes J.E."/>
            <person name="Anderson A.J."/>
            <person name="Sims R.C."/>
            <person name="Richardson P."/>
        </authorList>
    </citation>
    <scope>NUCLEOTIDE SEQUENCE [LARGE SCALE GENOMIC DNA]</scope>
    <source>
        <strain evidence="3">MCS</strain>
    </source>
</reference>
<gene>
    <name evidence="3" type="ordered locus">Mmcs_4095</name>
</gene>
<dbReference type="Gene3D" id="3.10.450.50">
    <property type="match status" value="1"/>
</dbReference>
<accession>A0A5Q5BP41</accession>
<dbReference type="AlphaFoldDB" id="A0A5Q5BP41"/>
<dbReference type="InterPro" id="IPR032710">
    <property type="entry name" value="NTF2-like_dom_sf"/>
</dbReference>
<sequence>MDRMNGGDLRDVYRAYLACLNERRWDDLGQFVADDVSYNGELVGLSGYRSMLEADTRAIPDLRYVPEILLADARIVACRLFFECTPQQEFLGFEPTGARIAFAEHVFYRFTDRRIADVWSLIDIENVREQVSRRTDRASRIIAAPLTRVFSALVDPDALLEWLPPRGMRGEFERFDGRAGGSYRLRLTYLEAPEAGGKSGADSDVVEARFLDIAPDDRVVQEVAFESDDPRFAGTMTMTWSVTAVDAGTRVDFRADGVPPGISAEDHAEGMDSSLANLAACVETRR</sequence>
<comment type="similarity">
    <text evidence="1">Belongs to the AHA1 family.</text>
</comment>
<dbReference type="InterPro" id="IPR009959">
    <property type="entry name" value="Cyclase_SnoaL-like"/>
</dbReference>
<name>A0A5Q5BP41_MYCSS</name>
<dbReference type="InterPro" id="IPR023393">
    <property type="entry name" value="START-like_dom_sf"/>
</dbReference>
<dbReference type="Gene3D" id="3.30.530.20">
    <property type="match status" value="1"/>
</dbReference>
<dbReference type="SUPFAM" id="SSF54427">
    <property type="entry name" value="NTF2-like"/>
    <property type="match status" value="1"/>
</dbReference>
<dbReference type="Pfam" id="PF08327">
    <property type="entry name" value="AHSA1"/>
    <property type="match status" value="1"/>
</dbReference>
<dbReference type="GO" id="GO:0030638">
    <property type="term" value="P:polyketide metabolic process"/>
    <property type="evidence" value="ECO:0007669"/>
    <property type="project" value="InterPro"/>
</dbReference>
<proteinExistence type="inferred from homology"/>
<dbReference type="EMBL" id="CP000384">
    <property type="protein sequence ID" value="ABG10200.1"/>
    <property type="molecule type" value="Genomic_DNA"/>
</dbReference>